<feature type="domain" description="UBA" evidence="10">
    <location>
        <begin position="955"/>
        <end position="1000"/>
    </location>
</feature>
<dbReference type="FunFam" id="3.10.20.90:FF:000107">
    <property type="entry name" value="protein DDI1 homolog 2 isoform X1"/>
    <property type="match status" value="1"/>
</dbReference>
<dbReference type="PANTHER" id="PTHR15397:SF3">
    <property type="entry name" value="DNA DAMAGE INDUCIBLE 1 HOMOLOG 2"/>
    <property type="match status" value="1"/>
</dbReference>
<feature type="compositionally biased region" description="Polar residues" evidence="9">
    <location>
        <begin position="398"/>
        <end position="410"/>
    </location>
</feature>
<evidence type="ECO:0000313" key="13">
    <source>
        <dbReference type="RefSeq" id="XP_033777429.1"/>
    </source>
</evidence>
<dbReference type="Pfam" id="PF24669">
    <property type="entry name" value="Ddi2_HDD"/>
    <property type="match status" value="1"/>
</dbReference>
<keyword evidence="5" id="KW-0378">Hydrolase</keyword>
<evidence type="ECO:0000256" key="7">
    <source>
        <dbReference type="ARBA" id="ARBA00053933"/>
    </source>
</evidence>
<dbReference type="PROSITE" id="PS50030">
    <property type="entry name" value="UBA"/>
    <property type="match status" value="1"/>
</dbReference>
<dbReference type="RefSeq" id="XP_033777429.1">
    <property type="nucleotide sequence ID" value="XM_033921538.1"/>
</dbReference>
<dbReference type="PANTHER" id="PTHR15397">
    <property type="entry name" value="SODIUM-GLUCOSE COTRANSPORTER REGULATORY PROTEIN -RELATED"/>
    <property type="match status" value="1"/>
</dbReference>
<keyword evidence="6" id="KW-0653">Protein transport</keyword>
<dbReference type="InterPro" id="IPR000626">
    <property type="entry name" value="Ubiquitin-like_dom"/>
</dbReference>
<evidence type="ECO:0000256" key="3">
    <source>
        <dbReference type="ARBA" id="ARBA00022670"/>
    </source>
</evidence>
<dbReference type="FunFam" id="2.40.70.10:FF:000005">
    <property type="entry name" value="DNA damage inducible 1 homolog 2"/>
    <property type="match status" value="1"/>
</dbReference>
<comment type="similarity">
    <text evidence="1">Belongs to the DDI1 family.</text>
</comment>
<proteinExistence type="inferred from homology"/>
<reference evidence="13" key="1">
    <citation type="submission" date="2025-08" db="UniProtKB">
        <authorList>
            <consortium name="RefSeq"/>
        </authorList>
    </citation>
    <scope>IDENTIFICATION</scope>
</reference>
<dbReference type="Gene3D" id="3.10.20.90">
    <property type="entry name" value="Phosphatidylinositol 3-kinase Catalytic Subunit, Chain A, domain 1"/>
    <property type="match status" value="1"/>
</dbReference>
<organism evidence="12 13">
    <name type="scientific">Geotrypetes seraphini</name>
    <name type="common">Gaboon caecilian</name>
    <name type="synonym">Caecilia seraphini</name>
    <dbReference type="NCBI Taxonomy" id="260995"/>
    <lineage>
        <taxon>Eukaryota</taxon>
        <taxon>Metazoa</taxon>
        <taxon>Chordata</taxon>
        <taxon>Craniata</taxon>
        <taxon>Vertebrata</taxon>
        <taxon>Euteleostomi</taxon>
        <taxon>Amphibia</taxon>
        <taxon>Gymnophiona</taxon>
        <taxon>Geotrypetes</taxon>
    </lineage>
</organism>
<evidence type="ECO:0000313" key="12">
    <source>
        <dbReference type="Proteomes" id="UP000515159"/>
    </source>
</evidence>
<dbReference type="GO" id="GO:0072711">
    <property type="term" value="P:cellular response to hydroxyurea"/>
    <property type="evidence" value="ECO:0007669"/>
    <property type="project" value="UniProtKB-ARBA"/>
</dbReference>
<evidence type="ECO:0000256" key="8">
    <source>
        <dbReference type="ARBA" id="ARBA00072815"/>
    </source>
</evidence>
<sequence>MLITVYCVRRDLTEVTFSLEVDADFELQNFQALCELECGIPAAESQIIYAEVPLTDSHRSLASYGLKDGDVVILRQKENANAELTAPFSGLPSIDFSSIDVPGASRRQAAQSNCLSPPSSSSTSQGLDNPALLREMLLSNPHELSLLKERNPPLADALLSGDLEKFIRVLLEQQQERSRREQERIRLFSADPFDLEAQAKIEEDIRQQNIEENMTIAMEEAPESFGQVVMLYINCKVNGYPVKAFVDSGAQMTIMSQACAERCHIMRLVDRRWAGIAKGVGTQKIIGRVHLAQVQIEGDFLPCSFSILEEQPMDMLLGLDMLKRHQCSIDLKKNVLMIGTTGTKTTFLPEGELPECAKLAYGPGREDMQPEDIADQELAEVLQKSAQEAGSRDKETTSLEMPSQTTTGGLNRSAAPSGLGFEICNPPGHLLDRSVSAPASVCPQKSSLSENIEPVGSLSPTECLASREKEKQKLPLQDPSEHTSVDDASFVQTGTATFCSPIIASQSISEEPISVEDAHNCEPRTSGTQVSSSVAAASMPTVVLGEEHSSCEHVELNPVDNLSLGLQLPQEPLHKQPVQQFESTERKHPGTPGGLEFYDEENHDSQESFVNLLNDSTQVNVKKIDLSPLEKCTPPLATFSKDTEMIMDIDRNEDPLTALLDLAVEQNPKNNCVVAVNPDCSEMEILETDISLSEVMSQEISTDCLIQSENNITMTEASRLPSENHHSLFSTSSDILPLTQDPVEEPGLSLAAALKELHKLLIVSCSGASTTVSEEDLSLPNRDLDDQSKSLQFTKENVKNALLNVDPNILNSKASLLEEVSEPECSHDRLRHDDTEELGHSQPSVAEGTCKMSGLEYQYSATVSHLTESSAHQNLLPDSNKSSTSDPCPLEQVSEQNEVSASEITLNKNFLPQGVQNAETQSTETVDSAFQLVTLRPVLEEPQDLAVNQPGLSLEVPSSIFPVTAIHRILNAGFSLQEALGALQEADGNVDLALLALLAKNIVVPT</sequence>
<evidence type="ECO:0000256" key="6">
    <source>
        <dbReference type="ARBA" id="ARBA00022927"/>
    </source>
</evidence>
<dbReference type="KEGG" id="gsh:117348905"/>
<dbReference type="GO" id="GO:0004190">
    <property type="term" value="F:aspartic-type endopeptidase activity"/>
    <property type="evidence" value="ECO:0007669"/>
    <property type="project" value="UniProtKB-KW"/>
</dbReference>
<dbReference type="SUPFAM" id="SSF50630">
    <property type="entry name" value="Acid proteases"/>
    <property type="match status" value="1"/>
</dbReference>
<evidence type="ECO:0000256" key="9">
    <source>
        <dbReference type="SAM" id="MobiDB-lite"/>
    </source>
</evidence>
<feature type="compositionally biased region" description="Basic and acidic residues" evidence="9">
    <location>
        <begin position="466"/>
        <end position="485"/>
    </location>
</feature>
<dbReference type="CTD" id="84301"/>
<dbReference type="GO" id="GO:0051603">
    <property type="term" value="P:proteolysis involved in protein catabolic process"/>
    <property type="evidence" value="ECO:0007669"/>
    <property type="project" value="UniProtKB-ARBA"/>
</dbReference>
<feature type="region of interest" description="Disordered" evidence="9">
    <location>
        <begin position="107"/>
        <end position="127"/>
    </location>
</feature>
<dbReference type="GO" id="GO:0031647">
    <property type="term" value="P:regulation of protein stability"/>
    <property type="evidence" value="ECO:0007669"/>
    <property type="project" value="UniProtKB-ARBA"/>
</dbReference>
<feature type="region of interest" description="Disordered" evidence="9">
    <location>
        <begin position="870"/>
        <end position="898"/>
    </location>
</feature>
<dbReference type="OrthoDB" id="1047367at2759"/>
<gene>
    <name evidence="13" type="primary">DDI2</name>
</gene>
<feature type="domain" description="Ubiquitin-like" evidence="11">
    <location>
        <begin position="1"/>
        <end position="81"/>
    </location>
</feature>
<protein>
    <recommendedName>
        <fullName evidence="8">Protein DDI1 homolog 2</fullName>
    </recommendedName>
</protein>
<keyword evidence="2" id="KW-0813">Transport</keyword>
<dbReference type="SUPFAM" id="SSF54236">
    <property type="entry name" value="Ubiquitin-like"/>
    <property type="match status" value="1"/>
</dbReference>
<dbReference type="AlphaFoldDB" id="A0A6P8P1L7"/>
<dbReference type="Pfam" id="PF09668">
    <property type="entry name" value="Asp_protease"/>
    <property type="match status" value="1"/>
</dbReference>
<feature type="region of interest" description="Disordered" evidence="9">
    <location>
        <begin position="384"/>
        <end position="414"/>
    </location>
</feature>
<dbReference type="PROSITE" id="PS50053">
    <property type="entry name" value="UBIQUITIN_2"/>
    <property type="match status" value="1"/>
</dbReference>
<evidence type="ECO:0000259" key="11">
    <source>
        <dbReference type="PROSITE" id="PS50053"/>
    </source>
</evidence>
<dbReference type="Gene3D" id="2.40.70.10">
    <property type="entry name" value="Acid Proteases"/>
    <property type="match status" value="1"/>
</dbReference>
<dbReference type="InterPro" id="IPR015940">
    <property type="entry name" value="UBA"/>
</dbReference>
<dbReference type="GO" id="GO:0097752">
    <property type="term" value="P:regulation of DNA stability"/>
    <property type="evidence" value="ECO:0007669"/>
    <property type="project" value="UniProtKB-ARBA"/>
</dbReference>
<evidence type="ECO:0000256" key="5">
    <source>
        <dbReference type="ARBA" id="ARBA00022801"/>
    </source>
</evidence>
<dbReference type="InterPro" id="IPR033882">
    <property type="entry name" value="DDI1_N"/>
</dbReference>
<evidence type="ECO:0000259" key="10">
    <source>
        <dbReference type="PROSITE" id="PS50030"/>
    </source>
</evidence>
<dbReference type="InterPro" id="IPR019103">
    <property type="entry name" value="Peptidase_aspartic_DDI1-type"/>
</dbReference>
<keyword evidence="12" id="KW-1185">Reference proteome</keyword>
<dbReference type="InterPro" id="IPR057273">
    <property type="entry name" value="Ddi1/2_HDD"/>
</dbReference>
<dbReference type="GeneID" id="117348905"/>
<dbReference type="SMART" id="SM00165">
    <property type="entry name" value="UBA"/>
    <property type="match status" value="1"/>
</dbReference>
<dbReference type="GO" id="GO:0015031">
    <property type="term" value="P:protein transport"/>
    <property type="evidence" value="ECO:0007669"/>
    <property type="project" value="UniProtKB-KW"/>
</dbReference>
<dbReference type="CDD" id="cd05479">
    <property type="entry name" value="RP_DDI"/>
    <property type="match status" value="1"/>
</dbReference>
<evidence type="ECO:0000256" key="2">
    <source>
        <dbReference type="ARBA" id="ARBA00022448"/>
    </source>
</evidence>
<dbReference type="Proteomes" id="UP000515159">
    <property type="component" value="Chromosome 15"/>
</dbReference>
<keyword evidence="4" id="KW-0064">Aspartyl protease</keyword>
<dbReference type="FunCoup" id="A0A6P8P1L7">
    <property type="interactions" value="6"/>
</dbReference>
<comment type="function">
    <text evidence="7">Aspartic protease that mediates the cleavage of NFE2L1/NRF1 at 'Leu-104', thereby promoting release of NFE2L1/NRF1 from the endoplasmic reticulum membrane. Ubiquitination of NFE2L1/NRF1 is a prerequisite for cleavage, suggesting that DDI2 specifically recognizes and binds ubiquitinated NFE2L1/NRF1. Seems to act as a proteasomal shuttle which links the proteasome and replication fork proteins like RTF2. Required for cellular survival following replication stress.</text>
</comment>
<evidence type="ECO:0000256" key="1">
    <source>
        <dbReference type="ARBA" id="ARBA00009136"/>
    </source>
</evidence>
<dbReference type="CDD" id="cd01796">
    <property type="entry name" value="Ubl_Ddi1_like"/>
    <property type="match status" value="1"/>
</dbReference>
<keyword evidence="3" id="KW-0645">Protease</keyword>
<dbReference type="InterPro" id="IPR029071">
    <property type="entry name" value="Ubiquitin-like_domsf"/>
</dbReference>
<dbReference type="InParanoid" id="A0A6P8P1L7"/>
<dbReference type="InterPro" id="IPR021109">
    <property type="entry name" value="Peptidase_aspartic_dom_sf"/>
</dbReference>
<feature type="region of interest" description="Disordered" evidence="9">
    <location>
        <begin position="466"/>
        <end position="487"/>
    </location>
</feature>
<feature type="compositionally biased region" description="Polar residues" evidence="9">
    <location>
        <begin position="870"/>
        <end position="886"/>
    </location>
</feature>
<accession>A0A6P8P1L7</accession>
<evidence type="ECO:0000256" key="4">
    <source>
        <dbReference type="ARBA" id="ARBA00022750"/>
    </source>
</evidence>
<name>A0A6P8P1L7_GEOSA</name>